<evidence type="ECO:0000256" key="13">
    <source>
        <dbReference type="PROSITE-ProRule" id="PRU00277"/>
    </source>
</evidence>
<comment type="caution">
    <text evidence="17">The sequence shown here is derived from an EMBL/GenBank/DDBJ whole genome shotgun (WGS) entry which is preliminary data.</text>
</comment>
<comment type="catalytic activity">
    <reaction evidence="1 13">
        <text>[protein]-peptidylproline (omega=180) = [protein]-peptidylproline (omega=0)</text>
        <dbReference type="Rhea" id="RHEA:16237"/>
        <dbReference type="Rhea" id="RHEA-COMP:10747"/>
        <dbReference type="Rhea" id="RHEA-COMP:10748"/>
        <dbReference type="ChEBI" id="CHEBI:83833"/>
        <dbReference type="ChEBI" id="CHEBI:83834"/>
        <dbReference type="EC" id="5.2.1.8"/>
    </reaction>
</comment>
<dbReference type="Gene3D" id="3.10.50.40">
    <property type="match status" value="4"/>
</dbReference>
<feature type="domain" description="PPIase FKBP-type" evidence="16">
    <location>
        <begin position="48"/>
        <end position="136"/>
    </location>
</feature>
<evidence type="ECO:0000256" key="1">
    <source>
        <dbReference type="ARBA" id="ARBA00000971"/>
    </source>
</evidence>
<evidence type="ECO:0000256" key="12">
    <source>
        <dbReference type="ARBA" id="ARBA00055986"/>
    </source>
</evidence>
<dbReference type="GO" id="GO:0046872">
    <property type="term" value="F:metal ion binding"/>
    <property type="evidence" value="ECO:0007669"/>
    <property type="project" value="UniProtKB-KW"/>
</dbReference>
<keyword evidence="8" id="KW-0106">Calcium</keyword>
<dbReference type="GO" id="GO:0003755">
    <property type="term" value="F:peptidyl-prolyl cis-trans isomerase activity"/>
    <property type="evidence" value="ECO:0007669"/>
    <property type="project" value="UniProtKB-KW"/>
</dbReference>
<protein>
    <recommendedName>
        <fullName evidence="3 13">peptidylprolyl isomerase</fullName>
        <ecNumber evidence="3 13">5.2.1.8</ecNumber>
    </recommendedName>
</protein>
<feature type="domain" description="PPIase FKBP-type" evidence="16">
    <location>
        <begin position="160"/>
        <end position="248"/>
    </location>
</feature>
<dbReference type="OrthoDB" id="1902587at2759"/>
<keyword evidence="7" id="KW-0256">Endoplasmic reticulum</keyword>
<evidence type="ECO:0000256" key="3">
    <source>
        <dbReference type="ARBA" id="ARBA00013194"/>
    </source>
</evidence>
<evidence type="ECO:0000256" key="15">
    <source>
        <dbReference type="SAM" id="SignalP"/>
    </source>
</evidence>
<dbReference type="InterPro" id="IPR001179">
    <property type="entry name" value="PPIase_FKBP_dom"/>
</dbReference>
<keyword evidence="10" id="KW-0325">Glycoprotein</keyword>
<organism evidence="17 18">
    <name type="scientific">Liparis tanakae</name>
    <name type="common">Tanaka's snailfish</name>
    <dbReference type="NCBI Taxonomy" id="230148"/>
    <lineage>
        <taxon>Eukaryota</taxon>
        <taxon>Metazoa</taxon>
        <taxon>Chordata</taxon>
        <taxon>Craniata</taxon>
        <taxon>Vertebrata</taxon>
        <taxon>Euteleostomi</taxon>
        <taxon>Actinopterygii</taxon>
        <taxon>Neopterygii</taxon>
        <taxon>Teleostei</taxon>
        <taxon>Neoteleostei</taxon>
        <taxon>Acanthomorphata</taxon>
        <taxon>Eupercaria</taxon>
        <taxon>Perciformes</taxon>
        <taxon>Cottioidei</taxon>
        <taxon>Cottales</taxon>
        <taxon>Liparidae</taxon>
        <taxon>Liparis</taxon>
    </lineage>
</organism>
<feature type="region of interest" description="Disordered" evidence="14">
    <location>
        <begin position="840"/>
        <end position="1029"/>
    </location>
</feature>
<keyword evidence="5 15" id="KW-0732">Signal</keyword>
<keyword evidence="9 13" id="KW-0697">Rotamase</keyword>
<evidence type="ECO:0000259" key="16">
    <source>
        <dbReference type="PROSITE" id="PS50059"/>
    </source>
</evidence>
<evidence type="ECO:0000256" key="14">
    <source>
        <dbReference type="SAM" id="MobiDB-lite"/>
    </source>
</evidence>
<evidence type="ECO:0000256" key="2">
    <source>
        <dbReference type="ARBA" id="ARBA00004240"/>
    </source>
</evidence>
<feature type="chain" id="PRO_5021382591" description="peptidylprolyl isomerase" evidence="15">
    <location>
        <begin position="23"/>
        <end position="1189"/>
    </location>
</feature>
<sequence>MIQCVQGMLYLSVLVAFAACNAPPVPLDDIFIEKTFVPEQCVRAVKDGDYVRYHYNGMFPDGKKFDSSYDRSSTYNVFVGKKQLIAGMDKALVGMCVNQRSLVKIPPHLAYGKKGYGEIIPADSILHFDVLLLDVWNPEDGVQIDTYHTPSNCSRKVEVSDYIRYHYNGTLLDGTLFDSSHTRMRTYDTYVGIGWLIAGMDQGLLGMCVGERRIITMPPSLGYGENGDGSDIPGQASLVFDVVLLDLHNPKDGITVTNQMIPESCTRKSVAGDFVRYHYNGSLLDGTFFDSSYSRNRTYDTYVGKSYVIAGMDEGLIGVCVGERRTVIIPPHLGYGEEGTGTKIPGSAVLVFDVHIIDFHNPSDSTVVTVSHKPEECDKQTKKGDFVKYHYNASLMDGSSIDSTSASSHMPGCVIRGRMSNRKDIYRSSPKVCEARELDLCFPPPSRGPLPRDIGKRSFSLLHVRGGGHRAARGREYFGGNRQTRDRASLPLLDLPNALLEKLQMSTYAEGLQHLVECVCIGQTEKRRYLCTLCHLTVAAHAIVKHVLSFDHIFCYFRAWHPSTLLTKEIYKDYTPFFASMMLNLATQAEQIHGPALADVTRVSTYFGEGVDESEQTGVPLVVTCICSEVQVDPIYVCFACQESFTEYSFKEHFDSRRHIVNTSNPWMLTIGWKHCLDITDLSSMAWKEQKEKQHQMALKVVDMTIGMLQRLLTLDFTGVPPCETYSKLKENDLFPLLGRQFLVMHDACVLGQEPTVAFLCLLCQRKLSVKDHYVHEFSREHIATFLESFHPGSLESSTDDESFLDLAKQAARHHSRSHVQVLKLVKPIHEPYHYYRVPRKNLKDEDKDDVRDNVQKNSRTTECLEKTSETSTDNSETPFKKPVEVGAEVPDARSLKREEGAEKVDETGREASSEDNRLSETCQAIKEEEMEMSTTSKPNGECKENDQHADRNERNDGAEDVLTQQREISQRDTCPVKDARQEKNHKQQQLPLKEEPQNLPISGQKETTTHSKGESGKPSLTTAKDEASCKVDQQPAVQLWQYLKRKHREPVVGLDELLECSCAEHDPIYLCICCSLKIPEKDIISHVIGVRHQKTYLFLVELDDEIYNNLSKQDFDSVIQTVKALQDQQETGCELPSASALPGVQPVDSLVPLHAQDEVRFMKDNYQVIVLAPIGPYLIQWSDCMLGL</sequence>
<feature type="signal peptide" evidence="15">
    <location>
        <begin position="1"/>
        <end position="22"/>
    </location>
</feature>
<dbReference type="InterPro" id="IPR051989">
    <property type="entry name" value="FKBP-like_isomerase"/>
</dbReference>
<keyword evidence="4" id="KW-0479">Metal-binding</keyword>
<keyword evidence="18" id="KW-1185">Reference proteome</keyword>
<evidence type="ECO:0000256" key="8">
    <source>
        <dbReference type="ARBA" id="ARBA00022837"/>
    </source>
</evidence>
<evidence type="ECO:0000256" key="4">
    <source>
        <dbReference type="ARBA" id="ARBA00022723"/>
    </source>
</evidence>
<comment type="function">
    <text evidence="12">PPIases accelerate the folding of proteins during protein synthesis.</text>
</comment>
<accession>A0A4Z2J6F1</accession>
<dbReference type="InterPro" id="IPR046357">
    <property type="entry name" value="PPIase_dom_sf"/>
</dbReference>
<evidence type="ECO:0000256" key="9">
    <source>
        <dbReference type="ARBA" id="ARBA00023110"/>
    </source>
</evidence>
<dbReference type="EC" id="5.2.1.8" evidence="3 13"/>
<evidence type="ECO:0000256" key="5">
    <source>
        <dbReference type="ARBA" id="ARBA00022729"/>
    </source>
</evidence>
<dbReference type="PANTHER" id="PTHR46046">
    <property type="entry name" value="PEPTIDYLPROLYL ISOMERASE"/>
    <property type="match status" value="1"/>
</dbReference>
<feature type="domain" description="PPIase FKBP-type" evidence="16">
    <location>
        <begin position="272"/>
        <end position="360"/>
    </location>
</feature>
<evidence type="ECO:0000256" key="11">
    <source>
        <dbReference type="ARBA" id="ARBA00023235"/>
    </source>
</evidence>
<name>A0A4Z2J6F1_9TELE</name>
<dbReference type="FunFam" id="3.10.50.40:FF:000002">
    <property type="entry name" value="Peptidylprolyl isomerase"/>
    <property type="match status" value="3"/>
</dbReference>
<feature type="compositionally biased region" description="Basic and acidic residues" evidence="14">
    <location>
        <begin position="941"/>
        <end position="958"/>
    </location>
</feature>
<dbReference type="Proteomes" id="UP000314294">
    <property type="component" value="Unassembled WGS sequence"/>
</dbReference>
<proteinExistence type="predicted"/>
<dbReference type="PROSITE" id="PS50059">
    <property type="entry name" value="FKBP_PPIASE"/>
    <property type="match status" value="3"/>
</dbReference>
<keyword evidence="6" id="KW-0677">Repeat</keyword>
<evidence type="ECO:0000313" key="17">
    <source>
        <dbReference type="EMBL" id="TNN85730.1"/>
    </source>
</evidence>
<keyword evidence="11 13" id="KW-0413">Isomerase</keyword>
<dbReference type="Pfam" id="PF00254">
    <property type="entry name" value="FKBP_C"/>
    <property type="match status" value="3"/>
</dbReference>
<gene>
    <name evidence="17" type="primary">FKBP9_0</name>
    <name evidence="17" type="ORF">EYF80_003977</name>
</gene>
<evidence type="ECO:0000256" key="6">
    <source>
        <dbReference type="ARBA" id="ARBA00022737"/>
    </source>
</evidence>
<feature type="compositionally biased region" description="Basic and acidic residues" evidence="14">
    <location>
        <begin position="969"/>
        <end position="986"/>
    </location>
</feature>
<feature type="compositionally biased region" description="Basic and acidic residues" evidence="14">
    <location>
        <begin position="842"/>
        <end position="855"/>
    </location>
</feature>
<dbReference type="EMBL" id="SRLO01000019">
    <property type="protein sequence ID" value="TNN85730.1"/>
    <property type="molecule type" value="Genomic_DNA"/>
</dbReference>
<dbReference type="PANTHER" id="PTHR46046:SF2">
    <property type="entry name" value="PEPTIDYL-PROLYL CIS-TRANS ISOMERASE FKBP9"/>
    <property type="match status" value="1"/>
</dbReference>
<feature type="compositionally biased region" description="Basic and acidic residues" evidence="14">
    <location>
        <begin position="891"/>
        <end position="919"/>
    </location>
</feature>
<evidence type="ECO:0000256" key="10">
    <source>
        <dbReference type="ARBA" id="ARBA00023180"/>
    </source>
</evidence>
<comment type="subcellular location">
    <subcellularLocation>
        <location evidence="2">Endoplasmic reticulum</location>
    </subcellularLocation>
</comment>
<dbReference type="SUPFAM" id="SSF54534">
    <property type="entry name" value="FKBP-like"/>
    <property type="match status" value="4"/>
</dbReference>
<reference evidence="17 18" key="1">
    <citation type="submission" date="2019-03" db="EMBL/GenBank/DDBJ databases">
        <title>First draft genome of Liparis tanakae, snailfish: a comprehensive survey of snailfish specific genes.</title>
        <authorList>
            <person name="Kim W."/>
            <person name="Song I."/>
            <person name="Jeong J.-H."/>
            <person name="Kim D."/>
            <person name="Kim S."/>
            <person name="Ryu S."/>
            <person name="Song J.Y."/>
            <person name="Lee S.K."/>
        </authorList>
    </citation>
    <scope>NUCLEOTIDE SEQUENCE [LARGE SCALE GENOMIC DNA]</scope>
    <source>
        <tissue evidence="17">Muscle</tissue>
    </source>
</reference>
<evidence type="ECO:0000313" key="18">
    <source>
        <dbReference type="Proteomes" id="UP000314294"/>
    </source>
</evidence>
<dbReference type="GO" id="GO:0005783">
    <property type="term" value="C:endoplasmic reticulum"/>
    <property type="evidence" value="ECO:0007669"/>
    <property type="project" value="UniProtKB-SubCell"/>
</dbReference>
<evidence type="ECO:0000256" key="7">
    <source>
        <dbReference type="ARBA" id="ARBA00022824"/>
    </source>
</evidence>
<dbReference type="AlphaFoldDB" id="A0A4Z2J6F1"/>